<evidence type="ECO:0000313" key="2">
    <source>
        <dbReference type="EMBL" id="SDK62226.1"/>
    </source>
</evidence>
<feature type="region of interest" description="Disordered" evidence="1">
    <location>
        <begin position="19"/>
        <end position="40"/>
    </location>
</feature>
<keyword evidence="3" id="KW-1185">Reference proteome</keyword>
<evidence type="ECO:0000313" key="3">
    <source>
        <dbReference type="Proteomes" id="UP000199213"/>
    </source>
</evidence>
<dbReference type="AlphaFoldDB" id="A0A1G9DEC3"/>
<reference evidence="3" key="1">
    <citation type="submission" date="2016-10" db="EMBL/GenBank/DDBJ databases">
        <authorList>
            <person name="Varghese N."/>
            <person name="Submissions S."/>
        </authorList>
    </citation>
    <scope>NUCLEOTIDE SEQUENCE [LARGE SCALE GENOMIC DNA]</scope>
    <source>
        <strain evidence="3">DSM 45460</strain>
    </source>
</reference>
<sequence length="40" mass="4352">MTVVALVAALGYLVLGLRHRGRYGPPPRPGERYSSKRTVG</sequence>
<dbReference type="EMBL" id="FNFM01000010">
    <property type="protein sequence ID" value="SDK62226.1"/>
    <property type="molecule type" value="Genomic_DNA"/>
</dbReference>
<name>A0A1G9DEC3_ACTMZ</name>
<evidence type="ECO:0000256" key="1">
    <source>
        <dbReference type="SAM" id="MobiDB-lite"/>
    </source>
</evidence>
<dbReference type="Proteomes" id="UP000199213">
    <property type="component" value="Unassembled WGS sequence"/>
</dbReference>
<accession>A0A1G9DEC3</accession>
<gene>
    <name evidence="2" type="ORF">SAMN04487820_11038</name>
</gene>
<proteinExistence type="predicted"/>
<organism evidence="2 3">
    <name type="scientific">Actinopolyspora mzabensis</name>
    <dbReference type="NCBI Taxonomy" id="995066"/>
    <lineage>
        <taxon>Bacteria</taxon>
        <taxon>Bacillati</taxon>
        <taxon>Actinomycetota</taxon>
        <taxon>Actinomycetes</taxon>
        <taxon>Actinopolysporales</taxon>
        <taxon>Actinopolysporaceae</taxon>
        <taxon>Actinopolyspora</taxon>
    </lineage>
</organism>
<protein>
    <submittedName>
        <fullName evidence="2">Uncharacterized protein</fullName>
    </submittedName>
</protein>